<sequence length="316" mass="33331">MKAFNKNATNKNATNNNATNNNATNNNATNKRSSAHTSVIAIALSTLVLCAGTVSAKSVADNVVSEQRAALEKNTDGQGFGPQSPRDIGQNAGTNLRSFGTAPERSDLNLCNIHFHKNAEHKGGDFTTHAGNGDGKGTNTGYVYNGKLSAAQMKPVSNQVCAAKGDALQSGDTLEVHFVYSSAQVAPGPTLGACLAESTMNPGLRVEGQVIVLANDTNAMDFSELAEVTQVDGYYQAPNVPTNMGTPIQYLGSTTGPAFNEKASPLKVSWSVRPQVAVVDINSVSEWCDDNVFKEDHAHGVRNLVQNPKLLSPITN</sequence>
<evidence type="ECO:0008006" key="4">
    <source>
        <dbReference type="Google" id="ProtNLM"/>
    </source>
</evidence>
<dbReference type="RefSeq" id="WP_006015348.1">
    <property type="nucleotide sequence ID" value="NZ_AUAV01000023.1"/>
</dbReference>
<feature type="region of interest" description="Disordered" evidence="1">
    <location>
        <begin position="1"/>
        <end position="32"/>
    </location>
</feature>
<dbReference type="OrthoDB" id="8902034at2"/>
<gene>
    <name evidence="2" type="ORF">GPAL_3913</name>
</gene>
<reference evidence="3" key="1">
    <citation type="journal article" date="2014" name="Environ. Microbiol.">
        <title>Comparative genomics of the marine bacterial genus Glaciecola reveals the high degree of genomic diversity and genomic characteristic for cold adaptation.</title>
        <authorList>
            <person name="Qin Q.L."/>
            <person name="Xie B.B."/>
            <person name="Yu Y."/>
            <person name="Shu Y.L."/>
            <person name="Rong J.C."/>
            <person name="Zhang Y.J."/>
            <person name="Zhao D.L."/>
            <person name="Chen X.L."/>
            <person name="Zhang X.Y."/>
            <person name="Chen B."/>
            <person name="Zhou B.C."/>
            <person name="Zhang Y.Z."/>
        </authorList>
    </citation>
    <scope>NUCLEOTIDE SEQUENCE [LARGE SCALE GENOMIC DNA]</scope>
    <source>
        <strain evidence="3">ACAM 615</strain>
    </source>
</reference>
<dbReference type="Proteomes" id="UP000006251">
    <property type="component" value="Unassembled WGS sequence"/>
</dbReference>
<feature type="compositionally biased region" description="Low complexity" evidence="1">
    <location>
        <begin position="1"/>
        <end position="31"/>
    </location>
</feature>
<evidence type="ECO:0000313" key="2">
    <source>
        <dbReference type="EMBL" id="GAC30753.1"/>
    </source>
</evidence>
<dbReference type="STRING" id="1121922.GCA_000428905_03539"/>
<comment type="caution">
    <text evidence="2">The sequence shown here is derived from an EMBL/GenBank/DDBJ whole genome shotgun (WGS) entry which is preliminary data.</text>
</comment>
<accession>K6ZPE3</accession>
<feature type="region of interest" description="Disordered" evidence="1">
    <location>
        <begin position="70"/>
        <end position="92"/>
    </location>
</feature>
<protein>
    <recommendedName>
        <fullName evidence="4">Cadmium carbonic anhydrase</fullName>
    </recommendedName>
</protein>
<keyword evidence="3" id="KW-1185">Reference proteome</keyword>
<evidence type="ECO:0000256" key="1">
    <source>
        <dbReference type="SAM" id="MobiDB-lite"/>
    </source>
</evidence>
<name>K6ZPE3_9ALTE</name>
<dbReference type="InterPro" id="IPR036398">
    <property type="entry name" value="CA_dom_sf"/>
</dbReference>
<dbReference type="AlphaFoldDB" id="K6ZPE3"/>
<dbReference type="EMBL" id="BAEQ01000066">
    <property type="protein sequence ID" value="GAC30753.1"/>
    <property type="molecule type" value="Genomic_DNA"/>
</dbReference>
<proteinExistence type="predicted"/>
<organism evidence="2 3">
    <name type="scientific">Brumicola pallidula DSM 14239 = ACAM 615</name>
    <dbReference type="NCBI Taxonomy" id="1121922"/>
    <lineage>
        <taxon>Bacteria</taxon>
        <taxon>Pseudomonadati</taxon>
        <taxon>Pseudomonadota</taxon>
        <taxon>Gammaproteobacteria</taxon>
        <taxon>Alteromonadales</taxon>
        <taxon>Alteromonadaceae</taxon>
        <taxon>Brumicola</taxon>
    </lineage>
</organism>
<dbReference type="InterPro" id="IPR018883">
    <property type="entry name" value="Delta_CA"/>
</dbReference>
<evidence type="ECO:0000313" key="3">
    <source>
        <dbReference type="Proteomes" id="UP000006251"/>
    </source>
</evidence>
<dbReference type="SUPFAM" id="SSF51069">
    <property type="entry name" value="Carbonic anhydrase"/>
    <property type="match status" value="1"/>
</dbReference>
<dbReference type="Pfam" id="PF10563">
    <property type="entry name" value="CA_like"/>
    <property type="match status" value="1"/>
</dbReference>